<accession>A0AAW0GGK8</accession>
<evidence type="ECO:0000313" key="2">
    <source>
        <dbReference type="Proteomes" id="UP001385951"/>
    </source>
</evidence>
<name>A0AAW0GGK8_9APHY</name>
<dbReference type="AlphaFoldDB" id="A0AAW0GGK8"/>
<keyword evidence="2" id="KW-1185">Reference proteome</keyword>
<proteinExistence type="predicted"/>
<protein>
    <submittedName>
        <fullName evidence="1">Uncharacterized protein</fullName>
    </submittedName>
</protein>
<dbReference type="EMBL" id="JASBNA010000006">
    <property type="protein sequence ID" value="KAK7690854.1"/>
    <property type="molecule type" value="Genomic_DNA"/>
</dbReference>
<comment type="caution">
    <text evidence="1">The sequence shown here is derived from an EMBL/GenBank/DDBJ whole genome shotgun (WGS) entry which is preliminary data.</text>
</comment>
<organism evidence="1 2">
    <name type="scientific">Cerrena zonata</name>
    <dbReference type="NCBI Taxonomy" id="2478898"/>
    <lineage>
        <taxon>Eukaryota</taxon>
        <taxon>Fungi</taxon>
        <taxon>Dikarya</taxon>
        <taxon>Basidiomycota</taxon>
        <taxon>Agaricomycotina</taxon>
        <taxon>Agaricomycetes</taxon>
        <taxon>Polyporales</taxon>
        <taxon>Cerrenaceae</taxon>
        <taxon>Cerrena</taxon>
    </lineage>
</organism>
<dbReference type="Proteomes" id="UP001385951">
    <property type="component" value="Unassembled WGS sequence"/>
</dbReference>
<gene>
    <name evidence="1" type="ORF">QCA50_005956</name>
</gene>
<reference evidence="1 2" key="1">
    <citation type="submission" date="2022-09" db="EMBL/GenBank/DDBJ databases">
        <authorList>
            <person name="Palmer J.M."/>
        </authorList>
    </citation>
    <scope>NUCLEOTIDE SEQUENCE [LARGE SCALE GENOMIC DNA]</scope>
    <source>
        <strain evidence="1 2">DSM 7382</strain>
    </source>
</reference>
<sequence>MMDSLESRKGSSTWTGGTPICQNLASTSFIAGITKASDSPDTSSRRLEGSLGEDAPWVASLFMTLALESVGARQIEEVG</sequence>
<evidence type="ECO:0000313" key="1">
    <source>
        <dbReference type="EMBL" id="KAK7690854.1"/>
    </source>
</evidence>